<name>A0A1I7RXV5_BURXY</name>
<feature type="transmembrane region" description="Helical" evidence="1">
    <location>
        <begin position="15"/>
        <end position="34"/>
    </location>
</feature>
<proteinExistence type="predicted"/>
<dbReference type="AlphaFoldDB" id="A0A1I7RXV5"/>
<protein>
    <submittedName>
        <fullName evidence="3">Uncharacterized protein</fullName>
    </submittedName>
</protein>
<keyword evidence="1" id="KW-1133">Transmembrane helix</keyword>
<evidence type="ECO:0000313" key="3">
    <source>
        <dbReference type="WBParaSite" id="BXY_0557200.1"/>
    </source>
</evidence>
<evidence type="ECO:0000256" key="1">
    <source>
        <dbReference type="SAM" id="Phobius"/>
    </source>
</evidence>
<keyword evidence="1" id="KW-0472">Membrane</keyword>
<reference evidence="3" key="1">
    <citation type="submission" date="2016-11" db="UniProtKB">
        <authorList>
            <consortium name="WormBaseParasite"/>
        </authorList>
    </citation>
    <scope>IDENTIFICATION</scope>
</reference>
<organism evidence="2 3">
    <name type="scientific">Bursaphelenchus xylophilus</name>
    <name type="common">Pinewood nematode worm</name>
    <name type="synonym">Aphelenchoides xylophilus</name>
    <dbReference type="NCBI Taxonomy" id="6326"/>
    <lineage>
        <taxon>Eukaryota</taxon>
        <taxon>Metazoa</taxon>
        <taxon>Ecdysozoa</taxon>
        <taxon>Nematoda</taxon>
        <taxon>Chromadorea</taxon>
        <taxon>Rhabditida</taxon>
        <taxon>Tylenchina</taxon>
        <taxon>Tylenchomorpha</taxon>
        <taxon>Aphelenchoidea</taxon>
        <taxon>Aphelenchoididae</taxon>
        <taxon>Bursaphelenchus</taxon>
    </lineage>
</organism>
<dbReference type="WBParaSite" id="BXY_0557200.1">
    <property type="protein sequence ID" value="BXY_0557200.1"/>
    <property type="gene ID" value="BXY_0557200"/>
</dbReference>
<sequence length="104" mass="12173">MGKFIIHNDAEEKSFISVFWVTVWTSSKYCLGIFKMFSMRWSLLLIVTVLAMISSAKANPFLMSRLPTSPDRLVYALPQNDYQKRDTYLKRGFDYEDDTLLRFG</sequence>
<feature type="transmembrane region" description="Helical" evidence="1">
    <location>
        <begin position="41"/>
        <end position="62"/>
    </location>
</feature>
<accession>A0A1I7RXV5</accession>
<dbReference type="Proteomes" id="UP000095284">
    <property type="component" value="Unplaced"/>
</dbReference>
<keyword evidence="1" id="KW-0812">Transmembrane</keyword>
<evidence type="ECO:0000313" key="2">
    <source>
        <dbReference type="Proteomes" id="UP000095284"/>
    </source>
</evidence>